<accession>A0A5P2DN79</accession>
<dbReference type="PANTHER" id="PTHR43798:SF5">
    <property type="entry name" value="MONOACYLGLYCEROL LIPASE ABHD6"/>
    <property type="match status" value="1"/>
</dbReference>
<evidence type="ECO:0000313" key="3">
    <source>
        <dbReference type="Proteomes" id="UP000324101"/>
    </source>
</evidence>
<dbReference type="GO" id="GO:0047372">
    <property type="term" value="F:monoacylglycerol lipase activity"/>
    <property type="evidence" value="ECO:0007669"/>
    <property type="project" value="TreeGrafter"/>
</dbReference>
<dbReference type="InterPro" id="IPR000073">
    <property type="entry name" value="AB_hydrolase_1"/>
</dbReference>
<evidence type="ECO:0000313" key="2">
    <source>
        <dbReference type="EMBL" id="QES56665.1"/>
    </source>
</evidence>
<sequence>MRRVLLADRGTPRGGPWRQAVDHEVDGEYLRVWERPAHPAHPVHPAHPAHLTHPAQGRLALADQGRAVVLVHGFEESWKDWQALTRYLPADLRLFALDLPWRSGSRHLWADRGASTAWLERALELLPVRPDAVVAHSFGASTQLELLTRRAPGASVPTVLVAPVFRPHDQPVDARFFHEAIGRFRGVLADGLRAQLGPRAEKIPDDIVEAMIGKVRERVEPHGFLQFYVTLGRGPGLALHRIEAPVLLVSGTHDPSAPPSAIDALMASIPDVRLHQDPGLTHFCQLEQPAQVAEHVIAFLKATSPHHYAKEAISA</sequence>
<feature type="domain" description="AB hydrolase-1" evidence="1">
    <location>
        <begin position="68"/>
        <end position="294"/>
    </location>
</feature>
<name>A0A5P2DN79_STRVZ</name>
<dbReference type="OrthoDB" id="4027744at2"/>
<gene>
    <name evidence="2" type="ORF">DEJ51_22840</name>
</gene>
<dbReference type="GO" id="GO:0016020">
    <property type="term" value="C:membrane"/>
    <property type="evidence" value="ECO:0007669"/>
    <property type="project" value="TreeGrafter"/>
</dbReference>
<reference evidence="2 3" key="1">
    <citation type="submission" date="2018-05" db="EMBL/GenBank/DDBJ databases">
        <title>Streptomyces venezuelae.</title>
        <authorList>
            <person name="Kim W."/>
            <person name="Lee N."/>
            <person name="Cho B.-K."/>
        </authorList>
    </citation>
    <scope>NUCLEOTIDE SEQUENCE [LARGE SCALE GENOMIC DNA]</scope>
    <source>
        <strain evidence="2 3">ATCC 21018</strain>
    </source>
</reference>
<dbReference type="AlphaFoldDB" id="A0A5P2DN79"/>
<dbReference type="InterPro" id="IPR050266">
    <property type="entry name" value="AB_hydrolase_sf"/>
</dbReference>
<evidence type="ECO:0000259" key="1">
    <source>
        <dbReference type="Pfam" id="PF12697"/>
    </source>
</evidence>
<dbReference type="EMBL" id="CP029189">
    <property type="protein sequence ID" value="QES56665.1"/>
    <property type="molecule type" value="Genomic_DNA"/>
</dbReference>
<dbReference type="Gene3D" id="3.40.50.1820">
    <property type="entry name" value="alpha/beta hydrolase"/>
    <property type="match status" value="1"/>
</dbReference>
<dbReference type="SUPFAM" id="SSF53474">
    <property type="entry name" value="alpha/beta-Hydrolases"/>
    <property type="match status" value="1"/>
</dbReference>
<dbReference type="GO" id="GO:0046464">
    <property type="term" value="P:acylglycerol catabolic process"/>
    <property type="evidence" value="ECO:0007669"/>
    <property type="project" value="TreeGrafter"/>
</dbReference>
<protein>
    <submittedName>
        <fullName evidence="2">Alpha/beta hydrolase</fullName>
    </submittedName>
</protein>
<dbReference type="Pfam" id="PF12697">
    <property type="entry name" value="Abhydrolase_6"/>
    <property type="match status" value="1"/>
</dbReference>
<dbReference type="Proteomes" id="UP000324101">
    <property type="component" value="Chromosome"/>
</dbReference>
<keyword evidence="2" id="KW-0378">Hydrolase</keyword>
<dbReference type="InterPro" id="IPR029058">
    <property type="entry name" value="AB_hydrolase_fold"/>
</dbReference>
<dbReference type="PANTHER" id="PTHR43798">
    <property type="entry name" value="MONOACYLGLYCEROL LIPASE"/>
    <property type="match status" value="1"/>
</dbReference>
<organism evidence="2 3">
    <name type="scientific">Streptomyces venezuelae</name>
    <dbReference type="NCBI Taxonomy" id="54571"/>
    <lineage>
        <taxon>Bacteria</taxon>
        <taxon>Bacillati</taxon>
        <taxon>Actinomycetota</taxon>
        <taxon>Actinomycetes</taxon>
        <taxon>Kitasatosporales</taxon>
        <taxon>Streptomycetaceae</taxon>
        <taxon>Streptomyces</taxon>
    </lineage>
</organism>
<proteinExistence type="predicted"/>